<dbReference type="SUPFAM" id="SSF55608">
    <property type="entry name" value="Homing endonucleases"/>
    <property type="match status" value="1"/>
</dbReference>
<comment type="caution">
    <text evidence="2">The sequence shown here is derived from an EMBL/GenBank/DDBJ whole genome shotgun (WGS) entry which is preliminary data.</text>
</comment>
<dbReference type="EMBL" id="RBNI01024348">
    <property type="protein sequence ID" value="RUO95978.1"/>
    <property type="molecule type" value="Genomic_DNA"/>
</dbReference>
<dbReference type="AlphaFoldDB" id="A0A432ZZT0"/>
<dbReference type="OrthoDB" id="2888667at2759"/>
<name>A0A432ZZT0_9FUNG</name>
<dbReference type="Gene3D" id="3.10.28.10">
    <property type="entry name" value="Homing endonucleases"/>
    <property type="match status" value="2"/>
</dbReference>
<sequence>MAIKRGSVVSESSHESSIAEYAIAKYGVGAFIFAVSYFIIPFGSNLSSSVAPYCISCPKFRARALGIIGVPNYALELRTRSLPCFTAIYHLFYVNGVKVIPLDIFNLLSPIALAHMIMGDGGWTGSGLKLCTHSFSVPDCVRLMNVLMIRYRLDCTLQFDHGLPYLY</sequence>
<evidence type="ECO:0000313" key="3">
    <source>
        <dbReference type="Proteomes" id="UP000268093"/>
    </source>
</evidence>
<dbReference type="InterPro" id="IPR027434">
    <property type="entry name" value="Homing_endonucl"/>
</dbReference>
<gene>
    <name evidence="2" type="ORF">BC936DRAFT_142859</name>
</gene>
<reference evidence="2 3" key="1">
    <citation type="journal article" date="2018" name="New Phytol.">
        <title>Phylogenomics of Endogonaceae and evolution of mycorrhizas within Mucoromycota.</title>
        <authorList>
            <person name="Chang Y."/>
            <person name="Desiro A."/>
            <person name="Na H."/>
            <person name="Sandor L."/>
            <person name="Lipzen A."/>
            <person name="Clum A."/>
            <person name="Barry K."/>
            <person name="Grigoriev I.V."/>
            <person name="Martin F.M."/>
            <person name="Stajich J.E."/>
            <person name="Smith M.E."/>
            <person name="Bonito G."/>
            <person name="Spatafora J.W."/>
        </authorList>
    </citation>
    <scope>NUCLEOTIDE SEQUENCE [LARGE SCALE GENOMIC DNA]</scope>
    <source>
        <strain evidence="2 3">GMNB39</strain>
    </source>
</reference>
<keyword evidence="2" id="KW-0540">Nuclease</keyword>
<dbReference type="GO" id="GO:0004519">
    <property type="term" value="F:endonuclease activity"/>
    <property type="evidence" value="ECO:0007669"/>
    <property type="project" value="UniProtKB-KW"/>
</dbReference>
<accession>A0A432ZZT0</accession>
<evidence type="ECO:0000313" key="2">
    <source>
        <dbReference type="EMBL" id="RUO95978.1"/>
    </source>
</evidence>
<organism evidence="2 3">
    <name type="scientific">Jimgerdemannia flammicorona</name>
    <dbReference type="NCBI Taxonomy" id="994334"/>
    <lineage>
        <taxon>Eukaryota</taxon>
        <taxon>Fungi</taxon>
        <taxon>Fungi incertae sedis</taxon>
        <taxon>Mucoromycota</taxon>
        <taxon>Mucoromycotina</taxon>
        <taxon>Endogonomycetes</taxon>
        <taxon>Endogonales</taxon>
        <taxon>Endogonaceae</taxon>
        <taxon>Jimgerdemannia</taxon>
    </lineage>
</organism>
<dbReference type="Pfam" id="PF03161">
    <property type="entry name" value="LAGLIDADG_2"/>
    <property type="match status" value="1"/>
</dbReference>
<dbReference type="Proteomes" id="UP000268093">
    <property type="component" value="Unassembled WGS sequence"/>
</dbReference>
<dbReference type="InterPro" id="IPR004860">
    <property type="entry name" value="LAGLIDADG_dom"/>
</dbReference>
<proteinExistence type="predicted"/>
<keyword evidence="3" id="KW-1185">Reference proteome</keyword>
<evidence type="ECO:0000259" key="1">
    <source>
        <dbReference type="Pfam" id="PF03161"/>
    </source>
</evidence>
<keyword evidence="2" id="KW-0378">Hydrolase</keyword>
<protein>
    <submittedName>
        <fullName evidence="2">Homing endonuclease</fullName>
    </submittedName>
</protein>
<keyword evidence="2" id="KW-0255">Endonuclease</keyword>
<feature type="domain" description="Homing endonuclease LAGLIDADG" evidence="1">
    <location>
        <begin position="45"/>
        <end position="166"/>
    </location>
</feature>